<proteinExistence type="predicted"/>
<dbReference type="Gene3D" id="1.20.1250.20">
    <property type="entry name" value="MFS general substrate transporter like domains"/>
    <property type="match status" value="1"/>
</dbReference>
<feature type="transmembrane region" description="Helical" evidence="1">
    <location>
        <begin position="83"/>
        <end position="104"/>
    </location>
</feature>
<dbReference type="EMBL" id="NCWY01000015">
    <property type="protein sequence ID" value="PAK94041.1"/>
    <property type="molecule type" value="Genomic_DNA"/>
</dbReference>
<gene>
    <name evidence="2" type="ORF">B8X04_14625</name>
</gene>
<feature type="transmembrane region" description="Helical" evidence="1">
    <location>
        <begin position="315"/>
        <end position="335"/>
    </location>
</feature>
<dbReference type="InterPro" id="IPR052524">
    <property type="entry name" value="MFS_Cyanate_Porter"/>
</dbReference>
<dbReference type="SUPFAM" id="SSF103473">
    <property type="entry name" value="MFS general substrate transporter"/>
    <property type="match status" value="1"/>
</dbReference>
<feature type="transmembrane region" description="Helical" evidence="1">
    <location>
        <begin position="110"/>
        <end position="132"/>
    </location>
</feature>
<dbReference type="RefSeq" id="WP_095376671.1">
    <property type="nucleotide sequence ID" value="NZ_DAMCVH010000010.1"/>
</dbReference>
<dbReference type="Pfam" id="PF07690">
    <property type="entry name" value="MFS_1"/>
    <property type="match status" value="1"/>
</dbReference>
<reference evidence="2 3" key="1">
    <citation type="submission" date="2017-04" db="EMBL/GenBank/DDBJ databases">
        <title>Kefir bacterial isolates.</title>
        <authorList>
            <person name="Kim Y."/>
            <person name="Blasche S."/>
            <person name="Patil K.R."/>
        </authorList>
    </citation>
    <scope>NUCLEOTIDE SEQUENCE [LARGE SCALE GENOMIC DNA]</scope>
    <source>
        <strain evidence="2 3">OG2</strain>
    </source>
</reference>
<evidence type="ECO:0000313" key="3">
    <source>
        <dbReference type="Proteomes" id="UP000216867"/>
    </source>
</evidence>
<feature type="transmembrane region" description="Helical" evidence="1">
    <location>
        <begin position="227"/>
        <end position="245"/>
    </location>
</feature>
<protein>
    <submittedName>
        <fullName evidence="2">MFS transporter</fullName>
    </submittedName>
</protein>
<feature type="transmembrane region" description="Helical" evidence="1">
    <location>
        <begin position="381"/>
        <end position="399"/>
    </location>
</feature>
<comment type="caution">
    <text evidence="2">The sequence shown here is derived from an EMBL/GenBank/DDBJ whole genome shotgun (WGS) entry which is preliminary data.</text>
</comment>
<feature type="transmembrane region" description="Helical" evidence="1">
    <location>
        <begin position="290"/>
        <end position="309"/>
    </location>
</feature>
<sequence length="424" mass="43951">MTSTPWTEHPRTGPGLDILALACLVLIASSLRPAASSLGPVLAEVQTAYGLAEWQTGLLTALPGLIFALCGFLAVPLLRRVGLFASLAVSCALIAAGIGARVLVDSSLPFALLTVTALAGMSFGNVILPVFVKTRFPHRVHLGATTFTVSLGLGAMVPAFLTAPLAEHFGDWRIGLGAWMLVPLAALATWAVLRATGSVPVLPRPRRERGETPAPRRHIHSTAKAKYMAMFFGLQSVNAYVQFGWLPQIYRDAGLDAVTAGIMLTIVTLGGLPGGFLAPQIIMRGLAPRAFLVSFSASAVAGYTGLLLAPASAPVLWAVLLSYGGFAFPAALALITSRTRDVSITARTSAFVQSTGYVLAALGPLAVGALLGASGSWTPPLVLLIVVSALMGVTGYLSAAPGTVDDELAETGQDEVAVGDVRHP</sequence>
<name>A0A269Z8X9_9MICO</name>
<evidence type="ECO:0000313" key="2">
    <source>
        <dbReference type="EMBL" id="PAK94041.1"/>
    </source>
</evidence>
<dbReference type="PANTHER" id="PTHR23523">
    <property type="match status" value="1"/>
</dbReference>
<feature type="transmembrane region" description="Helical" evidence="1">
    <location>
        <begin position="59"/>
        <end position="78"/>
    </location>
</feature>
<dbReference type="AlphaFoldDB" id="A0A269Z8X9"/>
<organism evidence="2 3">
    <name type="scientific">Brevibacterium casei</name>
    <dbReference type="NCBI Taxonomy" id="33889"/>
    <lineage>
        <taxon>Bacteria</taxon>
        <taxon>Bacillati</taxon>
        <taxon>Actinomycetota</taxon>
        <taxon>Actinomycetes</taxon>
        <taxon>Micrococcales</taxon>
        <taxon>Brevibacteriaceae</taxon>
        <taxon>Brevibacterium</taxon>
    </lineage>
</organism>
<dbReference type="GO" id="GO:0022857">
    <property type="term" value="F:transmembrane transporter activity"/>
    <property type="evidence" value="ECO:0007669"/>
    <property type="project" value="InterPro"/>
</dbReference>
<evidence type="ECO:0000256" key="1">
    <source>
        <dbReference type="SAM" id="Phobius"/>
    </source>
</evidence>
<keyword evidence="1" id="KW-0472">Membrane</keyword>
<dbReference type="Proteomes" id="UP000216867">
    <property type="component" value="Unassembled WGS sequence"/>
</dbReference>
<dbReference type="PANTHER" id="PTHR23523:SF2">
    <property type="entry name" value="2-NITROIMIDAZOLE TRANSPORTER"/>
    <property type="match status" value="1"/>
</dbReference>
<accession>A0A269Z8X9</accession>
<keyword evidence="1" id="KW-1133">Transmembrane helix</keyword>
<feature type="transmembrane region" description="Helical" evidence="1">
    <location>
        <begin position="172"/>
        <end position="193"/>
    </location>
</feature>
<feature type="transmembrane region" description="Helical" evidence="1">
    <location>
        <begin position="356"/>
        <end position="375"/>
    </location>
</feature>
<feature type="transmembrane region" description="Helical" evidence="1">
    <location>
        <begin position="144"/>
        <end position="166"/>
    </location>
</feature>
<dbReference type="InterPro" id="IPR036259">
    <property type="entry name" value="MFS_trans_sf"/>
</dbReference>
<dbReference type="InterPro" id="IPR011701">
    <property type="entry name" value="MFS"/>
</dbReference>
<keyword evidence="1" id="KW-0812">Transmembrane</keyword>
<feature type="transmembrane region" description="Helical" evidence="1">
    <location>
        <begin position="257"/>
        <end position="278"/>
    </location>
</feature>